<proteinExistence type="inferred from homology"/>
<keyword evidence="4" id="KW-1185">Reference proteome</keyword>
<gene>
    <name evidence="3" type="ORF">C8D89_103366</name>
</gene>
<organism evidence="3 4">
    <name type="scientific">Actinomycetospora cinnamomea</name>
    <dbReference type="NCBI Taxonomy" id="663609"/>
    <lineage>
        <taxon>Bacteria</taxon>
        <taxon>Bacillati</taxon>
        <taxon>Actinomycetota</taxon>
        <taxon>Actinomycetes</taxon>
        <taxon>Pseudonocardiales</taxon>
        <taxon>Pseudonocardiaceae</taxon>
        <taxon>Actinomycetospora</taxon>
    </lineage>
</organism>
<keyword evidence="2" id="KW-0560">Oxidoreductase</keyword>
<dbReference type="GO" id="GO:0016491">
    <property type="term" value="F:oxidoreductase activity"/>
    <property type="evidence" value="ECO:0007669"/>
    <property type="project" value="UniProtKB-KW"/>
</dbReference>
<dbReference type="PRINTS" id="PR00081">
    <property type="entry name" value="GDHRDH"/>
</dbReference>
<dbReference type="PANTHER" id="PTHR43477">
    <property type="entry name" value="DIHYDROANTICAPSIN 7-DEHYDROGENASE"/>
    <property type="match status" value="1"/>
</dbReference>
<reference evidence="3 4" key="1">
    <citation type="submission" date="2018-04" db="EMBL/GenBank/DDBJ databases">
        <title>Genomic Encyclopedia of Type Strains, Phase IV (KMG-IV): sequencing the most valuable type-strain genomes for metagenomic binning, comparative biology and taxonomic classification.</title>
        <authorList>
            <person name="Goeker M."/>
        </authorList>
    </citation>
    <scope>NUCLEOTIDE SEQUENCE [LARGE SCALE GENOMIC DNA]</scope>
    <source>
        <strain evidence="3 4">DSM 45771</strain>
    </source>
</reference>
<dbReference type="InterPro" id="IPR036291">
    <property type="entry name" value="NAD(P)-bd_dom_sf"/>
</dbReference>
<accession>A0A2U1FIM1</accession>
<dbReference type="AlphaFoldDB" id="A0A2U1FIM1"/>
<evidence type="ECO:0000256" key="2">
    <source>
        <dbReference type="ARBA" id="ARBA00023002"/>
    </source>
</evidence>
<dbReference type="Pfam" id="PF13561">
    <property type="entry name" value="adh_short_C2"/>
    <property type="match status" value="1"/>
</dbReference>
<protein>
    <submittedName>
        <fullName evidence="3">NADP-dependent 3-hydroxy acid dehydrogenase YdfG</fullName>
    </submittedName>
</protein>
<dbReference type="Gene3D" id="3.40.50.720">
    <property type="entry name" value="NAD(P)-binding Rossmann-like Domain"/>
    <property type="match status" value="1"/>
</dbReference>
<dbReference type="PANTHER" id="PTHR43477:SF1">
    <property type="entry name" value="DIHYDROANTICAPSIN 7-DEHYDROGENASE"/>
    <property type="match status" value="1"/>
</dbReference>
<name>A0A2U1FIM1_9PSEU</name>
<dbReference type="RefSeq" id="WP_116707695.1">
    <property type="nucleotide sequence ID" value="NZ_QEKW01000003.1"/>
</dbReference>
<dbReference type="SUPFAM" id="SSF51735">
    <property type="entry name" value="NAD(P)-binding Rossmann-fold domains"/>
    <property type="match status" value="1"/>
</dbReference>
<sequence length="260" mass="25654">MTEGPAGEPLAVVVGATGALGGAIVRRLRGRGVPVLAVARAADALGALTADDGGVAACAGDIGEDIGDDAAGPAIADAVAAWGAPVRMVVQAAGLPALGGLDTVDPAALGAAVALKVGGMLRLVRAVDPWLTEGSRLVALGGHYGAEPSPHVPGAGVTNAALANLVRQLADAYGPRGITAHLVAPGPADTDRLRRLSAERAAARGVDVEEILAERRAESPLGALVTPDQVGWAVATLLDPEATALTGSTLALDMGARRGL</sequence>
<evidence type="ECO:0000313" key="3">
    <source>
        <dbReference type="EMBL" id="PVZ12035.1"/>
    </source>
</evidence>
<dbReference type="Proteomes" id="UP000245639">
    <property type="component" value="Unassembled WGS sequence"/>
</dbReference>
<comment type="similarity">
    <text evidence="1">Belongs to the short-chain dehydrogenases/reductases (SDR) family.</text>
</comment>
<evidence type="ECO:0000256" key="1">
    <source>
        <dbReference type="ARBA" id="ARBA00006484"/>
    </source>
</evidence>
<comment type="caution">
    <text evidence="3">The sequence shown here is derived from an EMBL/GenBank/DDBJ whole genome shotgun (WGS) entry which is preliminary data.</text>
</comment>
<dbReference type="InterPro" id="IPR002347">
    <property type="entry name" value="SDR_fam"/>
</dbReference>
<dbReference type="InterPro" id="IPR051122">
    <property type="entry name" value="SDR_DHRS6-like"/>
</dbReference>
<dbReference type="OrthoDB" id="9775296at2"/>
<dbReference type="EMBL" id="QEKW01000003">
    <property type="protein sequence ID" value="PVZ12035.1"/>
    <property type="molecule type" value="Genomic_DNA"/>
</dbReference>
<evidence type="ECO:0000313" key="4">
    <source>
        <dbReference type="Proteomes" id="UP000245639"/>
    </source>
</evidence>